<reference evidence="2 3" key="1">
    <citation type="journal article" date="2014" name="BMC Genomics">
        <title>Genome sequencing of four Aureobasidium pullulans varieties: biotechnological potential, stress tolerance, and description of new species.</title>
        <authorList>
            <person name="Gostin Ar C."/>
            <person name="Ohm R.A."/>
            <person name="Kogej T."/>
            <person name="Sonjak S."/>
            <person name="Turk M."/>
            <person name="Zajc J."/>
            <person name="Zalar P."/>
            <person name="Grube M."/>
            <person name="Sun H."/>
            <person name="Han J."/>
            <person name="Sharma A."/>
            <person name="Chiniquy J."/>
            <person name="Ngan C.Y."/>
            <person name="Lipzen A."/>
            <person name="Barry K."/>
            <person name="Grigoriev I.V."/>
            <person name="Gunde-Cimerman N."/>
        </authorList>
    </citation>
    <scope>NUCLEOTIDE SEQUENCE [LARGE SCALE GENOMIC DNA]</scope>
    <source>
        <strain evidence="2 3">CBS 110374</strain>
    </source>
</reference>
<dbReference type="HOGENOM" id="CLU_903099_0_0_1"/>
<feature type="transmembrane region" description="Helical" evidence="1">
    <location>
        <begin position="203"/>
        <end position="224"/>
    </location>
</feature>
<evidence type="ECO:0000313" key="2">
    <source>
        <dbReference type="EMBL" id="KEQ65976.1"/>
    </source>
</evidence>
<gene>
    <name evidence="2" type="ORF">M437DRAFT_63509</name>
</gene>
<dbReference type="RefSeq" id="XP_040882999.1">
    <property type="nucleotide sequence ID" value="XM_041024267.1"/>
</dbReference>
<dbReference type="Proteomes" id="UP000030672">
    <property type="component" value="Unassembled WGS sequence"/>
</dbReference>
<sequence length="308" mass="34684">MDNEKTTTSPSSIAGLSSKIIVRDVGAIDDPSGHASQLKKGLLFVCTPIEFATSTDKRYLRVDLGIKTLVNTLRGPDNTRYVFDGPGLDKKSENFCLEDVLGLKSCLVVLRSDAFIKNAMNEMPSKSRWKFERDAAVTKDRKDPALLEISRNLVWKRSNLDDNSLILILSGPIIGRLFNEVLCKPDFYPLIISGDRIMRDNSLLVFLLLLILDVPFSAIEHVYLQLSEGLPFVLDEESNKQWEKDVRFEASAWAQDRSRWARMQRQRLDGRYGSVSAYFTTIGVTEATRNSIKEILLAGESKALIDFS</sequence>
<keyword evidence="1" id="KW-0812">Transmembrane</keyword>
<organism evidence="2 3">
    <name type="scientific">Aureobasidium melanogenum (strain CBS 110374)</name>
    <name type="common">Aureobasidium pullulans var. melanogenum</name>
    <dbReference type="NCBI Taxonomy" id="1043003"/>
    <lineage>
        <taxon>Eukaryota</taxon>
        <taxon>Fungi</taxon>
        <taxon>Dikarya</taxon>
        <taxon>Ascomycota</taxon>
        <taxon>Pezizomycotina</taxon>
        <taxon>Dothideomycetes</taxon>
        <taxon>Dothideomycetidae</taxon>
        <taxon>Dothideales</taxon>
        <taxon>Saccotheciaceae</taxon>
        <taxon>Aureobasidium</taxon>
    </lineage>
</organism>
<name>A0A074WU91_AURM1</name>
<dbReference type="GO" id="GO:0004721">
    <property type="term" value="F:phosphoprotein phosphatase activity"/>
    <property type="evidence" value="ECO:0007669"/>
    <property type="project" value="InterPro"/>
</dbReference>
<accession>A0A074WU91</accession>
<evidence type="ECO:0000313" key="3">
    <source>
        <dbReference type="Proteomes" id="UP000030672"/>
    </source>
</evidence>
<keyword evidence="1" id="KW-0472">Membrane</keyword>
<dbReference type="InterPro" id="IPR026893">
    <property type="entry name" value="Tyr/Ser_Pase_IphP-type"/>
</dbReference>
<dbReference type="AlphaFoldDB" id="A0A074WU91"/>
<dbReference type="EMBL" id="KL584826">
    <property type="protein sequence ID" value="KEQ65976.1"/>
    <property type="molecule type" value="Genomic_DNA"/>
</dbReference>
<dbReference type="InterPro" id="IPR029021">
    <property type="entry name" value="Prot-tyrosine_phosphatase-like"/>
</dbReference>
<dbReference type="Pfam" id="PF13350">
    <property type="entry name" value="Y_phosphatase3"/>
    <property type="match status" value="1"/>
</dbReference>
<evidence type="ECO:0000256" key="1">
    <source>
        <dbReference type="SAM" id="Phobius"/>
    </source>
</evidence>
<dbReference type="GeneID" id="63917640"/>
<keyword evidence="3" id="KW-1185">Reference proteome</keyword>
<keyword evidence="1" id="KW-1133">Transmembrane helix</keyword>
<protein>
    <submittedName>
        <fullName evidence="2">Uncharacterized protein</fullName>
    </submittedName>
</protein>
<proteinExistence type="predicted"/>
<dbReference type="Gene3D" id="3.90.190.10">
    <property type="entry name" value="Protein tyrosine phosphatase superfamily"/>
    <property type="match status" value="1"/>
</dbReference>